<evidence type="ECO:0000256" key="6">
    <source>
        <dbReference type="ARBA" id="ARBA00023239"/>
    </source>
</evidence>
<dbReference type="Pfam" id="PF00762">
    <property type="entry name" value="Ferrochelatase"/>
    <property type="match status" value="1"/>
</dbReference>
<dbReference type="NCBIfam" id="TIGR00109">
    <property type="entry name" value="hemH"/>
    <property type="match status" value="1"/>
</dbReference>
<dbReference type="CDD" id="cd03411">
    <property type="entry name" value="Ferrochelatase_N"/>
    <property type="match status" value="1"/>
</dbReference>
<keyword evidence="12" id="KW-1185">Reference proteome</keyword>
<dbReference type="SUPFAM" id="SSF53800">
    <property type="entry name" value="Chelatase"/>
    <property type="match status" value="1"/>
</dbReference>
<comment type="subcellular location">
    <subcellularLocation>
        <location evidence="9 10">Cytoplasm</location>
    </subcellularLocation>
</comment>
<dbReference type="UniPathway" id="UPA00252">
    <property type="reaction ID" value="UER00325"/>
</dbReference>
<feature type="binding site" evidence="9">
    <location>
        <position position="223"/>
    </location>
    <ligand>
        <name>Fe(2+)</name>
        <dbReference type="ChEBI" id="CHEBI:29033"/>
    </ligand>
</feature>
<dbReference type="EMBL" id="RKST01000011">
    <property type="protein sequence ID" value="RUM97492.1"/>
    <property type="molecule type" value="Genomic_DNA"/>
</dbReference>
<evidence type="ECO:0000256" key="1">
    <source>
        <dbReference type="ARBA" id="ARBA00007718"/>
    </source>
</evidence>
<sequence length="353" mass="39519">MNTVENIKAGARAAGSLPVGSTSPQAEKIGVMLVNLGTPDGFDFASMWRYLREFLSDRRVIEEPRLKWYPILYGIVLNTRPSKSGANYRKIWNYELDESPLLTLTRAQGDKLAQALSDLPNVVVDFAMRYGNPSMESVARKLTAQGCTRLVVLPLYPQYSATTTATVNDKLFEALMKMRYMPALRSVPAYYNDPVYIDALAHSIESHLATLDFKPEVVLASYHGIPKSYAEKGDPYANHCHETTRLLRQRLGWDEGRLITTFQSLFGRAEWVKPYTDKTVERLAQEGVKSIAIVNPGFAADCIETLEEIAQEVAGIYKEAGGKNFSHIPCLNDSKEGMTVIETLVRRELSGWI</sequence>
<dbReference type="PROSITE" id="PS00534">
    <property type="entry name" value="FERROCHELATASE"/>
    <property type="match status" value="1"/>
</dbReference>
<dbReference type="AlphaFoldDB" id="A0A432V5Q1"/>
<dbReference type="GO" id="GO:0046872">
    <property type="term" value="F:metal ion binding"/>
    <property type="evidence" value="ECO:0007669"/>
    <property type="project" value="UniProtKB-KW"/>
</dbReference>
<dbReference type="PANTHER" id="PTHR11108">
    <property type="entry name" value="FERROCHELATASE"/>
    <property type="match status" value="1"/>
</dbReference>
<dbReference type="RefSeq" id="WP_128627084.1">
    <property type="nucleotide sequence ID" value="NZ_RKST01000011.1"/>
</dbReference>
<evidence type="ECO:0000256" key="2">
    <source>
        <dbReference type="ARBA" id="ARBA00022490"/>
    </source>
</evidence>
<evidence type="ECO:0000313" key="11">
    <source>
        <dbReference type="EMBL" id="RUM97492.1"/>
    </source>
</evidence>
<dbReference type="EC" id="4.98.1.1" evidence="9 10"/>
<comment type="catalytic activity">
    <reaction evidence="9 10">
        <text>heme b + 2 H(+) = protoporphyrin IX + Fe(2+)</text>
        <dbReference type="Rhea" id="RHEA:22584"/>
        <dbReference type="ChEBI" id="CHEBI:15378"/>
        <dbReference type="ChEBI" id="CHEBI:29033"/>
        <dbReference type="ChEBI" id="CHEBI:57306"/>
        <dbReference type="ChEBI" id="CHEBI:60344"/>
        <dbReference type="EC" id="4.98.1.1"/>
    </reaction>
</comment>
<dbReference type="FunFam" id="3.40.50.1400:FF:000002">
    <property type="entry name" value="Ferrochelatase"/>
    <property type="match status" value="1"/>
</dbReference>
<keyword evidence="5 9" id="KW-0350">Heme biosynthesis</keyword>
<keyword evidence="3 9" id="KW-0479">Metal-binding</keyword>
<evidence type="ECO:0000256" key="3">
    <source>
        <dbReference type="ARBA" id="ARBA00022723"/>
    </source>
</evidence>
<comment type="caution">
    <text evidence="11">The sequence shown here is derived from an EMBL/GenBank/DDBJ whole genome shotgun (WGS) entry which is preliminary data.</text>
</comment>
<evidence type="ECO:0000256" key="4">
    <source>
        <dbReference type="ARBA" id="ARBA00023004"/>
    </source>
</evidence>
<name>A0A432V5Q1_9HYPH</name>
<comment type="function">
    <text evidence="9 10">Catalyzes the ferrous insertion into protoporphyrin IX.</text>
</comment>
<organism evidence="11 12">
    <name type="scientific">Borborobacter arsenicus</name>
    <dbReference type="NCBI Taxonomy" id="1851146"/>
    <lineage>
        <taxon>Bacteria</taxon>
        <taxon>Pseudomonadati</taxon>
        <taxon>Pseudomonadota</taxon>
        <taxon>Alphaproteobacteria</taxon>
        <taxon>Hyphomicrobiales</taxon>
        <taxon>Phyllobacteriaceae</taxon>
        <taxon>Borborobacter</taxon>
    </lineage>
</organism>
<gene>
    <name evidence="9" type="primary">hemH</name>
    <name evidence="11" type="ORF">EET67_12615</name>
</gene>
<evidence type="ECO:0000313" key="12">
    <source>
        <dbReference type="Proteomes" id="UP000281647"/>
    </source>
</evidence>
<evidence type="ECO:0000256" key="7">
    <source>
        <dbReference type="ARBA" id="ARBA00023244"/>
    </source>
</evidence>
<dbReference type="InterPro" id="IPR033644">
    <property type="entry name" value="Ferrochelatase_C"/>
</dbReference>
<comment type="pathway">
    <text evidence="9 10">Porphyrin-containing compound metabolism; protoheme biosynthesis; protoheme from protoporphyrin-IX: step 1/1.</text>
</comment>
<feature type="binding site" evidence="9">
    <location>
        <position position="304"/>
    </location>
    <ligand>
        <name>Fe(2+)</name>
        <dbReference type="ChEBI" id="CHEBI:29033"/>
    </ligand>
</feature>
<dbReference type="Gene3D" id="3.40.50.1400">
    <property type="match status" value="2"/>
</dbReference>
<comment type="similarity">
    <text evidence="1 9 10">Belongs to the ferrochelatase family.</text>
</comment>
<dbReference type="CDD" id="cd00419">
    <property type="entry name" value="Ferrochelatase_C"/>
    <property type="match status" value="1"/>
</dbReference>
<protein>
    <recommendedName>
        <fullName evidence="9 10">Ferrochelatase</fullName>
        <ecNumber evidence="9 10">4.98.1.1</ecNumber>
    </recommendedName>
    <alternativeName>
        <fullName evidence="9">Heme synthase</fullName>
    </alternativeName>
    <alternativeName>
        <fullName evidence="9">Protoheme ferro-lyase</fullName>
    </alternativeName>
</protein>
<dbReference type="GO" id="GO:0005737">
    <property type="term" value="C:cytoplasm"/>
    <property type="evidence" value="ECO:0007669"/>
    <property type="project" value="UniProtKB-SubCell"/>
</dbReference>
<keyword evidence="6 9" id="KW-0456">Lyase</keyword>
<reference evidence="11 12" key="1">
    <citation type="submission" date="2018-11" db="EMBL/GenBank/DDBJ databases">
        <title>Pseudaminobacter arsenicus sp. nov., an arsenic-resistant bacterium isolated from arsenic-rich aquifers.</title>
        <authorList>
            <person name="Mu Y."/>
        </authorList>
    </citation>
    <scope>NUCLEOTIDE SEQUENCE [LARGE SCALE GENOMIC DNA]</scope>
    <source>
        <strain evidence="11 12">CB3</strain>
    </source>
</reference>
<dbReference type="InterPro" id="IPR019772">
    <property type="entry name" value="Ferrochelatase_AS"/>
</dbReference>
<comment type="catalytic activity">
    <reaction evidence="8">
        <text>Fe-coproporphyrin III + 2 H(+) = coproporphyrin III + Fe(2+)</text>
        <dbReference type="Rhea" id="RHEA:49572"/>
        <dbReference type="ChEBI" id="CHEBI:15378"/>
        <dbReference type="ChEBI" id="CHEBI:29033"/>
        <dbReference type="ChEBI" id="CHEBI:68438"/>
        <dbReference type="ChEBI" id="CHEBI:131725"/>
        <dbReference type="EC" id="4.99.1.9"/>
    </reaction>
    <physiologicalReaction direction="right-to-left" evidence="8">
        <dbReference type="Rhea" id="RHEA:49574"/>
    </physiologicalReaction>
</comment>
<evidence type="ECO:0000256" key="5">
    <source>
        <dbReference type="ARBA" id="ARBA00023133"/>
    </source>
</evidence>
<evidence type="ECO:0000256" key="8">
    <source>
        <dbReference type="ARBA" id="ARBA00024536"/>
    </source>
</evidence>
<dbReference type="InterPro" id="IPR001015">
    <property type="entry name" value="Ferrochelatase"/>
</dbReference>
<accession>A0A432V5Q1</accession>
<dbReference type="PANTHER" id="PTHR11108:SF1">
    <property type="entry name" value="FERROCHELATASE, MITOCHONDRIAL"/>
    <property type="match status" value="1"/>
</dbReference>
<evidence type="ECO:0000256" key="9">
    <source>
        <dbReference type="HAMAP-Rule" id="MF_00323"/>
    </source>
</evidence>
<dbReference type="GO" id="GO:0006783">
    <property type="term" value="P:heme biosynthetic process"/>
    <property type="evidence" value="ECO:0007669"/>
    <property type="project" value="UniProtKB-UniRule"/>
</dbReference>
<keyword evidence="2 9" id="KW-0963">Cytoplasm</keyword>
<evidence type="ECO:0000256" key="10">
    <source>
        <dbReference type="RuleBase" id="RU000607"/>
    </source>
</evidence>
<dbReference type="HAMAP" id="MF_00323">
    <property type="entry name" value="Ferrochelatase"/>
    <property type="match status" value="1"/>
</dbReference>
<dbReference type="InterPro" id="IPR033659">
    <property type="entry name" value="Ferrochelatase_N"/>
</dbReference>
<proteinExistence type="inferred from homology"/>
<dbReference type="Proteomes" id="UP000281647">
    <property type="component" value="Unassembled WGS sequence"/>
</dbReference>
<keyword evidence="4 9" id="KW-0408">Iron</keyword>
<dbReference type="OrthoDB" id="9809741at2"/>
<keyword evidence="7 9" id="KW-0627">Porphyrin biosynthesis</keyword>
<dbReference type="GO" id="GO:0004325">
    <property type="term" value="F:ferrochelatase activity"/>
    <property type="evidence" value="ECO:0007669"/>
    <property type="project" value="UniProtKB-UniRule"/>
</dbReference>